<keyword evidence="16" id="KW-1185">Reference proteome</keyword>
<dbReference type="PANTHER" id="PTHR47969:SF21">
    <property type="entry name" value="KINESIN-LIKE PROTEIN"/>
    <property type="match status" value="1"/>
</dbReference>
<reference evidence="15" key="2">
    <citation type="journal article" date="2022" name="Res Sq">
        <title>Comparative Genomics Reveals Insights into the Divergent Evolution of Astigmatic Mites and Household Pest Adaptations.</title>
        <authorList>
            <person name="Xiong Q."/>
            <person name="Wan A.T.-Y."/>
            <person name="Liu X.-Y."/>
            <person name="Fung C.S.-H."/>
            <person name="Xiao X."/>
            <person name="Malainual N."/>
            <person name="Hou J."/>
            <person name="Wang L."/>
            <person name="Wang M."/>
            <person name="Yang K."/>
            <person name="Cui Y."/>
            <person name="Leung E."/>
            <person name="Nong W."/>
            <person name="Shin S.-K."/>
            <person name="Au S."/>
            <person name="Jeong K.Y."/>
            <person name="Chew F.T."/>
            <person name="Hui J."/>
            <person name="Leung T.F."/>
            <person name="Tungtrongchitr A."/>
            <person name="Zhong N."/>
            <person name="Liu Z."/>
            <person name="Tsui S."/>
        </authorList>
    </citation>
    <scope>NUCLEOTIDE SEQUENCE</scope>
    <source>
        <strain evidence="15">Derf</strain>
        <tissue evidence="15">Whole organism</tissue>
    </source>
</reference>
<comment type="caution">
    <text evidence="15">The sequence shown here is derived from an EMBL/GenBank/DDBJ whole genome shotgun (WGS) entry which is preliminary data.</text>
</comment>
<evidence type="ECO:0000256" key="10">
    <source>
        <dbReference type="PROSITE-ProRule" id="PRU00283"/>
    </source>
</evidence>
<name>A0A922I1W6_DERFA</name>
<evidence type="ECO:0000256" key="2">
    <source>
        <dbReference type="ARBA" id="ARBA00022490"/>
    </source>
</evidence>
<keyword evidence="7 10" id="KW-0505">Motor protein</keyword>
<evidence type="ECO:0000256" key="12">
    <source>
        <dbReference type="SAM" id="Coils"/>
    </source>
</evidence>
<evidence type="ECO:0000256" key="7">
    <source>
        <dbReference type="ARBA" id="ARBA00023175"/>
    </source>
</evidence>
<dbReference type="EMBL" id="ASGP02000003">
    <property type="protein sequence ID" value="KAH9517522.1"/>
    <property type="molecule type" value="Genomic_DNA"/>
</dbReference>
<keyword evidence="6 12" id="KW-0175">Coiled coil</keyword>
<sequence>MKTIVKCCFGSTNDEPPTMKPNSSTVGHSRSECVKVVVRCRPLSEKEKQEKEIKVVKVNCERGTIQLHRPPVTPPSSQANGNEDNVKIYTFDTVYDCDSKQEEIYADVCHPLVESVLNGFNGTIFAYGQTGTGKTYTMEGVVDDPGVIARSFVHIFSHIGQSSHKQFLVRSSYLEIYQEEIRDLLSTNANKRLELRERSDIGVYVKDLSSFVCKNVAEIERVLAKGRHNRAVGATNMNEHSSRSHAIFMITVEHIEKNDSMATEHIRVGKLNLVDLAGSERQIKTKTVGQRQKEAIKINLSLSALGNVISALVDGRSTHIPYRDSKLTRILQDSLGGNARTVMVANIGPAGYNYEETLITLRYANRAKNIKNKPRVNENPKDTLLKEFQAEIERLRTQLEEKRKQKKASSLTMAVTVVEQIDVEAAEKLQAQIRAMESKMLVGGKDIVDHTNDQQRQLEQRMAQLREQRQRERQMLRQLEAHEEATQEVRETFSSLQQEVEMKRKKLRKVVKEFQSVNSEIRDLHESHSEDRRELERISSDLIRDLKLRYLMIDNFIPEYEKTRFLRKVYYDDENDHEWHMKSMSDHMAGDESRPCTASSIYCRPSSSYSDQTTTTSDENLLNRCFDIPFERNAIDKLGLFMPESTTSNYLSHVMDDDDHNDDDGDVQIEIFNLAETSESNKNRAKTATTLHRGRDRDRHQASTNEWSSLSKGYDWNQLTIGRTPPRMRRSLTVMDNYLDDDENEWQNVGDSGSTDNINIDSINSFFDIKRASTRKQLTKQQQQQQQQLQQQNLNQRPDTAFPKVEVWCPSEHGGHTFYGHCTDSSLLFHFARHLVGHFENFQLVYCST</sequence>
<protein>
    <recommendedName>
        <fullName evidence="11">Kinesin-like protein</fullName>
    </recommendedName>
</protein>
<comment type="function">
    <text evidence="9">Plus-end directed microtubule motor that may be used for anterograde axonal transport and could conceivably move cargos in fly neurons different than those moved by kinesin heavy chain or other plus-end directed motors.</text>
</comment>
<dbReference type="InterPro" id="IPR036961">
    <property type="entry name" value="Kinesin_motor_dom_sf"/>
</dbReference>
<keyword evidence="5 10" id="KW-0067">ATP-binding</keyword>
<evidence type="ECO:0000313" key="16">
    <source>
        <dbReference type="Proteomes" id="UP000790347"/>
    </source>
</evidence>
<dbReference type="PANTHER" id="PTHR47969">
    <property type="entry name" value="CHROMOSOME-ASSOCIATED KINESIN KIF4A-RELATED"/>
    <property type="match status" value="1"/>
</dbReference>
<evidence type="ECO:0000256" key="5">
    <source>
        <dbReference type="ARBA" id="ARBA00022840"/>
    </source>
</evidence>
<evidence type="ECO:0000256" key="3">
    <source>
        <dbReference type="ARBA" id="ARBA00022701"/>
    </source>
</evidence>
<evidence type="ECO:0000313" key="15">
    <source>
        <dbReference type="EMBL" id="KAH9517522.1"/>
    </source>
</evidence>
<dbReference type="InterPro" id="IPR001752">
    <property type="entry name" value="Kinesin_motor_dom"/>
</dbReference>
<comment type="subcellular location">
    <subcellularLocation>
        <location evidence="1">Cytoplasm</location>
        <location evidence="1">Cytoskeleton</location>
    </subcellularLocation>
</comment>
<evidence type="ECO:0000256" key="1">
    <source>
        <dbReference type="ARBA" id="ARBA00004245"/>
    </source>
</evidence>
<dbReference type="GO" id="GO:0005874">
    <property type="term" value="C:microtubule"/>
    <property type="evidence" value="ECO:0007669"/>
    <property type="project" value="UniProtKB-KW"/>
</dbReference>
<evidence type="ECO:0000259" key="14">
    <source>
        <dbReference type="PROSITE" id="PS50067"/>
    </source>
</evidence>
<evidence type="ECO:0000256" key="9">
    <source>
        <dbReference type="ARBA" id="ARBA00060187"/>
    </source>
</evidence>
<dbReference type="InterPro" id="IPR019821">
    <property type="entry name" value="Kinesin_motor_CS"/>
</dbReference>
<dbReference type="SMART" id="SM00129">
    <property type="entry name" value="KISc"/>
    <property type="match status" value="1"/>
</dbReference>
<evidence type="ECO:0000256" key="8">
    <source>
        <dbReference type="ARBA" id="ARBA00023212"/>
    </source>
</evidence>
<evidence type="ECO:0000256" key="6">
    <source>
        <dbReference type="ARBA" id="ARBA00023054"/>
    </source>
</evidence>
<keyword evidence="4 10" id="KW-0547">Nucleotide-binding</keyword>
<reference evidence="15" key="1">
    <citation type="submission" date="2013-05" db="EMBL/GenBank/DDBJ databases">
        <authorList>
            <person name="Yim A.K.Y."/>
            <person name="Chan T.F."/>
            <person name="Ji K.M."/>
            <person name="Liu X.Y."/>
            <person name="Zhou J.W."/>
            <person name="Li R.Q."/>
            <person name="Yang K.Y."/>
            <person name="Li J."/>
            <person name="Li M."/>
            <person name="Law P.T.W."/>
            <person name="Wu Y.L."/>
            <person name="Cai Z.L."/>
            <person name="Qin H."/>
            <person name="Bao Y."/>
            <person name="Leung R.K.K."/>
            <person name="Ng P.K.S."/>
            <person name="Zou J."/>
            <person name="Zhong X.J."/>
            <person name="Ran P.X."/>
            <person name="Zhong N.S."/>
            <person name="Liu Z.G."/>
            <person name="Tsui S.K.W."/>
        </authorList>
    </citation>
    <scope>NUCLEOTIDE SEQUENCE</scope>
    <source>
        <strain evidence="15">Derf</strain>
        <tissue evidence="15">Whole organism</tissue>
    </source>
</reference>
<gene>
    <name evidence="15" type="primary">KIF3C</name>
    <name evidence="15" type="ORF">DERF_008195</name>
</gene>
<feature type="region of interest" description="Disordered" evidence="13">
    <location>
        <begin position="680"/>
        <end position="707"/>
    </location>
</feature>
<feature type="domain" description="Kinesin motor" evidence="14">
    <location>
        <begin position="33"/>
        <end position="370"/>
    </location>
</feature>
<evidence type="ECO:0000256" key="4">
    <source>
        <dbReference type="ARBA" id="ARBA00022741"/>
    </source>
</evidence>
<evidence type="ECO:0000256" key="11">
    <source>
        <dbReference type="RuleBase" id="RU000394"/>
    </source>
</evidence>
<keyword evidence="8" id="KW-0206">Cytoskeleton</keyword>
<dbReference type="PROSITE" id="PS50067">
    <property type="entry name" value="KINESIN_MOTOR_2"/>
    <property type="match status" value="1"/>
</dbReference>
<dbReference type="GO" id="GO:0005524">
    <property type="term" value="F:ATP binding"/>
    <property type="evidence" value="ECO:0007669"/>
    <property type="project" value="UniProtKB-UniRule"/>
</dbReference>
<dbReference type="AlphaFoldDB" id="A0A922I1W6"/>
<feature type="coiled-coil region" evidence="12">
    <location>
        <begin position="385"/>
        <end position="412"/>
    </location>
</feature>
<dbReference type="GO" id="GO:0007018">
    <property type="term" value="P:microtubule-based movement"/>
    <property type="evidence" value="ECO:0007669"/>
    <property type="project" value="InterPro"/>
</dbReference>
<feature type="coiled-coil region" evidence="12">
    <location>
        <begin position="448"/>
        <end position="513"/>
    </location>
</feature>
<dbReference type="GO" id="GO:0008017">
    <property type="term" value="F:microtubule binding"/>
    <property type="evidence" value="ECO:0007669"/>
    <property type="project" value="InterPro"/>
</dbReference>
<keyword evidence="3 11" id="KW-0493">Microtubule</keyword>
<feature type="binding site" evidence="10">
    <location>
        <begin position="128"/>
        <end position="135"/>
    </location>
    <ligand>
        <name>ATP</name>
        <dbReference type="ChEBI" id="CHEBI:30616"/>
    </ligand>
</feature>
<dbReference type="GO" id="GO:0003777">
    <property type="term" value="F:microtubule motor activity"/>
    <property type="evidence" value="ECO:0007669"/>
    <property type="project" value="InterPro"/>
</dbReference>
<dbReference type="InterPro" id="IPR027640">
    <property type="entry name" value="Kinesin-like_fam"/>
</dbReference>
<dbReference type="FunFam" id="3.40.850.10:FF:000029">
    <property type="entry name" value="Kinesin-like protein KIF17"/>
    <property type="match status" value="1"/>
</dbReference>
<proteinExistence type="inferred from homology"/>
<keyword evidence="2" id="KW-0963">Cytoplasm</keyword>
<dbReference type="Gene3D" id="3.40.850.10">
    <property type="entry name" value="Kinesin motor domain"/>
    <property type="match status" value="1"/>
</dbReference>
<dbReference type="InterPro" id="IPR027417">
    <property type="entry name" value="P-loop_NTPase"/>
</dbReference>
<feature type="compositionally biased region" description="Polar residues" evidence="13">
    <location>
        <begin position="680"/>
        <end position="690"/>
    </location>
</feature>
<dbReference type="PRINTS" id="PR00380">
    <property type="entry name" value="KINESINHEAVY"/>
</dbReference>
<accession>A0A922I1W6</accession>
<dbReference type="SUPFAM" id="SSF52540">
    <property type="entry name" value="P-loop containing nucleoside triphosphate hydrolases"/>
    <property type="match status" value="1"/>
</dbReference>
<evidence type="ECO:0000256" key="13">
    <source>
        <dbReference type="SAM" id="MobiDB-lite"/>
    </source>
</evidence>
<dbReference type="Pfam" id="PF00225">
    <property type="entry name" value="Kinesin"/>
    <property type="match status" value="1"/>
</dbReference>
<dbReference type="Proteomes" id="UP000790347">
    <property type="component" value="Unassembled WGS sequence"/>
</dbReference>
<dbReference type="PROSITE" id="PS00411">
    <property type="entry name" value="KINESIN_MOTOR_1"/>
    <property type="match status" value="1"/>
</dbReference>
<organism evidence="15 16">
    <name type="scientific">Dermatophagoides farinae</name>
    <name type="common">American house dust mite</name>
    <dbReference type="NCBI Taxonomy" id="6954"/>
    <lineage>
        <taxon>Eukaryota</taxon>
        <taxon>Metazoa</taxon>
        <taxon>Ecdysozoa</taxon>
        <taxon>Arthropoda</taxon>
        <taxon>Chelicerata</taxon>
        <taxon>Arachnida</taxon>
        <taxon>Acari</taxon>
        <taxon>Acariformes</taxon>
        <taxon>Sarcoptiformes</taxon>
        <taxon>Astigmata</taxon>
        <taxon>Psoroptidia</taxon>
        <taxon>Analgoidea</taxon>
        <taxon>Pyroglyphidae</taxon>
        <taxon>Dermatophagoidinae</taxon>
        <taxon>Dermatophagoides</taxon>
    </lineage>
</organism>
<comment type="similarity">
    <text evidence="10 11">Belongs to the TRAFAC class myosin-kinesin ATPase superfamily. Kinesin family.</text>
</comment>